<gene>
    <name evidence="1" type="ORF">SAMN05421863_106716</name>
</gene>
<keyword evidence="2" id="KW-1185">Reference proteome</keyword>
<proteinExistence type="predicted"/>
<dbReference type="EMBL" id="FOUB01000067">
    <property type="protein sequence ID" value="SFM90334.1"/>
    <property type="molecule type" value="Genomic_DNA"/>
</dbReference>
<reference evidence="2" key="1">
    <citation type="submission" date="2016-10" db="EMBL/GenBank/DDBJ databases">
        <authorList>
            <person name="Varghese N."/>
            <person name="Submissions S."/>
        </authorList>
    </citation>
    <scope>NUCLEOTIDE SEQUENCE [LARGE SCALE GENOMIC DNA]</scope>
    <source>
        <strain evidence="2">Nm44</strain>
    </source>
</reference>
<name>A0A1I4UMV7_9PROT</name>
<accession>A0A1I4UMV7</accession>
<dbReference type="AlphaFoldDB" id="A0A1I4UMV7"/>
<organism evidence="1 2">
    <name type="scientific">Nitrosomonas communis</name>
    <dbReference type="NCBI Taxonomy" id="44574"/>
    <lineage>
        <taxon>Bacteria</taxon>
        <taxon>Pseudomonadati</taxon>
        <taxon>Pseudomonadota</taxon>
        <taxon>Betaproteobacteria</taxon>
        <taxon>Nitrosomonadales</taxon>
        <taxon>Nitrosomonadaceae</taxon>
        <taxon>Nitrosomonas</taxon>
    </lineage>
</organism>
<protein>
    <submittedName>
        <fullName evidence="1">Uncharacterized protein</fullName>
    </submittedName>
</protein>
<sequence>MDKKLGLIESRGCHFSQISSLRFAVCLIKLPTACAITSSLVKRYIARYQICGRIDAGYAPA</sequence>
<evidence type="ECO:0000313" key="2">
    <source>
        <dbReference type="Proteomes" id="UP000183287"/>
    </source>
</evidence>
<dbReference type="Proteomes" id="UP000183287">
    <property type="component" value="Unassembled WGS sequence"/>
</dbReference>
<evidence type="ECO:0000313" key="1">
    <source>
        <dbReference type="EMBL" id="SFM90334.1"/>
    </source>
</evidence>